<protein>
    <submittedName>
        <fullName evidence="1">Uncharacterized protein</fullName>
    </submittedName>
</protein>
<gene>
    <name evidence="1" type="ORF">GRI58_00165</name>
</gene>
<comment type="caution">
    <text evidence="1">The sequence shown here is derived from an EMBL/GenBank/DDBJ whole genome shotgun (WGS) entry which is preliminary data.</text>
</comment>
<evidence type="ECO:0000313" key="2">
    <source>
        <dbReference type="Proteomes" id="UP000439780"/>
    </source>
</evidence>
<dbReference type="EMBL" id="WTYA01000001">
    <property type="protein sequence ID" value="MXP27235.1"/>
    <property type="molecule type" value="Genomic_DNA"/>
</dbReference>
<sequence length="117" mass="12769">MRRDRAPARSQADAIDSAQAVVEQLRDQWRKSPQVAQLLAELHDYGRGADLRDCAALAECLTSTTAATRVLAPLFVTMGQALRGHPLAHVPLRHQFAHGVCVLELMRAGQASLSLMD</sequence>
<keyword evidence="2" id="KW-1185">Reference proteome</keyword>
<dbReference type="AlphaFoldDB" id="A0A845AEK8"/>
<accession>A0A845AEK8</accession>
<evidence type="ECO:0000313" key="1">
    <source>
        <dbReference type="EMBL" id="MXP27235.1"/>
    </source>
</evidence>
<organism evidence="1 2">
    <name type="scientific">Qipengyuania algicida</name>
    <dbReference type="NCBI Taxonomy" id="1836209"/>
    <lineage>
        <taxon>Bacteria</taxon>
        <taxon>Pseudomonadati</taxon>
        <taxon>Pseudomonadota</taxon>
        <taxon>Alphaproteobacteria</taxon>
        <taxon>Sphingomonadales</taxon>
        <taxon>Erythrobacteraceae</taxon>
        <taxon>Qipengyuania</taxon>
    </lineage>
</organism>
<dbReference type="Proteomes" id="UP000439780">
    <property type="component" value="Unassembled WGS sequence"/>
</dbReference>
<name>A0A845AEK8_9SPHN</name>
<proteinExistence type="predicted"/>
<reference evidence="1 2" key="1">
    <citation type="submission" date="2019-12" db="EMBL/GenBank/DDBJ databases">
        <title>Genomic-based taxomic classification of the family Erythrobacteraceae.</title>
        <authorList>
            <person name="Xu L."/>
        </authorList>
    </citation>
    <scope>NUCLEOTIDE SEQUENCE [LARGE SCALE GENOMIC DNA]</scope>
    <source>
        <strain evidence="1 2">KEMB 9005-328</strain>
    </source>
</reference>